<dbReference type="RefSeq" id="WP_109275302.1">
    <property type="nucleotide sequence ID" value="NZ_QFKX01000002.1"/>
</dbReference>
<dbReference type="Proteomes" id="UP000245590">
    <property type="component" value="Unassembled WGS sequence"/>
</dbReference>
<feature type="transmembrane region" description="Helical" evidence="1">
    <location>
        <begin position="46"/>
        <end position="66"/>
    </location>
</feature>
<feature type="transmembrane region" description="Helical" evidence="1">
    <location>
        <begin position="21"/>
        <end position="40"/>
    </location>
</feature>
<evidence type="ECO:0000313" key="3">
    <source>
        <dbReference type="Proteomes" id="UP000245590"/>
    </source>
</evidence>
<protein>
    <submittedName>
        <fullName evidence="2">DUF4233 domain-containing protein</fullName>
    </submittedName>
</protein>
<keyword evidence="1" id="KW-1133">Transmembrane helix</keyword>
<keyword evidence="1" id="KW-0812">Transmembrane</keyword>
<proteinExistence type="predicted"/>
<evidence type="ECO:0000256" key="1">
    <source>
        <dbReference type="SAM" id="Phobius"/>
    </source>
</evidence>
<reference evidence="2 3" key="1">
    <citation type="submission" date="2018-05" db="EMBL/GenBank/DDBJ databases">
        <title>Brachybacterium sp. M1HQ-2T, whole genome shotgun sequence.</title>
        <authorList>
            <person name="Tuo L."/>
        </authorList>
    </citation>
    <scope>NUCLEOTIDE SEQUENCE [LARGE SCALE GENOMIC DNA]</scope>
    <source>
        <strain evidence="2 3">M1HQ-2</strain>
    </source>
</reference>
<dbReference type="Pfam" id="PF14017">
    <property type="entry name" value="DUF4233"/>
    <property type="match status" value="1"/>
</dbReference>
<accession>A0A2U2RLF6</accession>
<keyword evidence="3" id="KW-1185">Reference proteome</keyword>
<keyword evidence="1" id="KW-0472">Membrane</keyword>
<dbReference type="InterPro" id="IPR025327">
    <property type="entry name" value="DUF4233"/>
</dbReference>
<dbReference type="EMBL" id="QFKX01000002">
    <property type="protein sequence ID" value="PWH06707.1"/>
    <property type="molecule type" value="Genomic_DNA"/>
</dbReference>
<dbReference type="OrthoDB" id="4793747at2"/>
<evidence type="ECO:0000313" key="2">
    <source>
        <dbReference type="EMBL" id="PWH06707.1"/>
    </source>
</evidence>
<name>A0A2U2RLF6_9MICO</name>
<organism evidence="2 3">
    <name type="scientific">Brachybacterium endophyticum</name>
    <dbReference type="NCBI Taxonomy" id="2182385"/>
    <lineage>
        <taxon>Bacteria</taxon>
        <taxon>Bacillati</taxon>
        <taxon>Actinomycetota</taxon>
        <taxon>Actinomycetes</taxon>
        <taxon>Micrococcales</taxon>
        <taxon>Dermabacteraceae</taxon>
        <taxon>Brachybacterium</taxon>
    </lineage>
</organism>
<gene>
    <name evidence="2" type="ORF">DEO23_07205</name>
</gene>
<comment type="caution">
    <text evidence="2">The sequence shown here is derived from an EMBL/GenBank/DDBJ whole genome shotgun (WGS) entry which is preliminary data.</text>
</comment>
<sequence length="140" mass="15158">MLPDLTPSRRPHGAQRMLSSTTLTVEALVAFFAALVSHQLNPADRLPVWSLSLVTALLLVACAGMLRKRGWPYVLGAVLQIPMILLGIWVPAMWIVGILFAALYVFGVLKGHTLDAQKDAVDARYWAAHPEDAPSASTGD</sequence>
<dbReference type="AlphaFoldDB" id="A0A2U2RLF6"/>
<feature type="transmembrane region" description="Helical" evidence="1">
    <location>
        <begin position="73"/>
        <end position="106"/>
    </location>
</feature>